<dbReference type="PANTHER" id="PTHR11808:SF15">
    <property type="entry name" value="CYSTATHIONINE GAMMA-LYASE"/>
    <property type="match status" value="1"/>
</dbReference>
<evidence type="ECO:0000256" key="2">
    <source>
        <dbReference type="ARBA" id="ARBA00009077"/>
    </source>
</evidence>
<keyword evidence="7" id="KW-1185">Reference proteome</keyword>
<dbReference type="Gene3D" id="3.90.1150.10">
    <property type="entry name" value="Aspartate Aminotransferase, domain 1"/>
    <property type="match status" value="1"/>
</dbReference>
<dbReference type="Proteomes" id="UP000481339">
    <property type="component" value="Unassembled WGS sequence"/>
</dbReference>
<organism evidence="6 7">
    <name type="scientific">Pseudoclavibacter caeni</name>
    <dbReference type="NCBI Taxonomy" id="908846"/>
    <lineage>
        <taxon>Bacteria</taxon>
        <taxon>Bacillati</taxon>
        <taxon>Actinomycetota</taxon>
        <taxon>Actinomycetes</taxon>
        <taxon>Micrococcales</taxon>
        <taxon>Microbacteriaceae</taxon>
        <taxon>Pseudoclavibacter</taxon>
    </lineage>
</organism>
<dbReference type="PIRSF" id="PIRSF001434">
    <property type="entry name" value="CGS"/>
    <property type="match status" value="1"/>
</dbReference>
<dbReference type="InterPro" id="IPR015421">
    <property type="entry name" value="PyrdxlP-dep_Trfase_major"/>
</dbReference>
<dbReference type="Pfam" id="PF01053">
    <property type="entry name" value="Cys_Met_Meta_PP"/>
    <property type="match status" value="1"/>
</dbReference>
<dbReference type="InterPro" id="IPR000277">
    <property type="entry name" value="Cys/Met-Metab_PyrdxlP-dep_enz"/>
</dbReference>
<protein>
    <submittedName>
        <fullName evidence="6">Cystathionine gamma-synthase</fullName>
        <ecNumber evidence="6">2.5.1.48</ecNumber>
    </submittedName>
</protein>
<dbReference type="PROSITE" id="PS00868">
    <property type="entry name" value="CYS_MET_METAB_PP"/>
    <property type="match status" value="1"/>
</dbReference>
<proteinExistence type="inferred from homology"/>
<dbReference type="GO" id="GO:0004123">
    <property type="term" value="F:cystathionine gamma-lyase activity"/>
    <property type="evidence" value="ECO:0007669"/>
    <property type="project" value="TreeGrafter"/>
</dbReference>
<dbReference type="GO" id="GO:0030170">
    <property type="term" value="F:pyridoxal phosphate binding"/>
    <property type="evidence" value="ECO:0007669"/>
    <property type="project" value="InterPro"/>
</dbReference>
<accession>A0A7C8FY80</accession>
<dbReference type="GO" id="GO:0005737">
    <property type="term" value="C:cytoplasm"/>
    <property type="evidence" value="ECO:0007669"/>
    <property type="project" value="TreeGrafter"/>
</dbReference>
<dbReference type="PANTHER" id="PTHR11808">
    <property type="entry name" value="TRANS-SULFURATION ENZYME FAMILY MEMBER"/>
    <property type="match status" value="1"/>
</dbReference>
<reference evidence="6 7" key="1">
    <citation type="submission" date="2019-09" db="EMBL/GenBank/DDBJ databases">
        <title>Phylogeny of genus Pseudoclavibacter and closely related genus.</title>
        <authorList>
            <person name="Li Y."/>
        </authorList>
    </citation>
    <scope>NUCLEOTIDE SEQUENCE [LARGE SCALE GENOMIC DNA]</scope>
    <source>
        <strain evidence="6 7">JCM 16921</strain>
    </source>
</reference>
<comment type="caution">
    <text evidence="6">The sequence shown here is derived from an EMBL/GenBank/DDBJ whole genome shotgun (WGS) entry which is preliminary data.</text>
</comment>
<sequence>MTDQQLDAVERGFATRAIHVGQAPDPVTGDVIPPIHLSTTYAQDGVGRLRAGYDYSRSGNPTRDRLQEALASLEGATHAFSFASGLAAEDALLRSVLHPGERIVLGGDAYGGTFRLIDRVLRPWGVEPTPVDLTDADAAAAHIRDIRPRVVWAETPSNPLLGIVDIARIADVAHEVGALLVVDNTFATPYAQQPLAWGADVVLHSTTKYLGGHSDVVGGAVITSDDAIAEQVGFMQNAAGAVSSPFDAWLTHRGLKTLALRVRQHSASAQTIAEHLVGHPAIARVHYPGLASHPGHAIAARQQRVFGGMLSVELAGGEAAAQAFVGRTALFTLAESLGGVESLIELPAAMTHASVQGTALQVPAALVRISVGLEEVDDLIADLDQVLDWIDA</sequence>
<dbReference type="InterPro" id="IPR015424">
    <property type="entry name" value="PyrdxlP-dep_Trfase"/>
</dbReference>
<feature type="modified residue" description="N6-(pyridoxal phosphate)lysine" evidence="4">
    <location>
        <position position="208"/>
    </location>
</feature>
<dbReference type="SUPFAM" id="SSF53383">
    <property type="entry name" value="PLP-dependent transferases"/>
    <property type="match status" value="1"/>
</dbReference>
<evidence type="ECO:0000256" key="1">
    <source>
        <dbReference type="ARBA" id="ARBA00001933"/>
    </source>
</evidence>
<dbReference type="EC" id="2.5.1.48" evidence="6"/>
<dbReference type="NCBIfam" id="NF005871">
    <property type="entry name" value="PRK07811.1"/>
    <property type="match status" value="1"/>
</dbReference>
<dbReference type="InterPro" id="IPR054542">
    <property type="entry name" value="Cys_met_metab_PP"/>
</dbReference>
<keyword evidence="3 4" id="KW-0663">Pyridoxal phosphate</keyword>
<name>A0A7C8FY80_9MICO</name>
<dbReference type="AlphaFoldDB" id="A0A7C8FY80"/>
<dbReference type="EMBL" id="WBKA01000001">
    <property type="protein sequence ID" value="KAB1633800.1"/>
    <property type="molecule type" value="Genomic_DNA"/>
</dbReference>
<evidence type="ECO:0000313" key="7">
    <source>
        <dbReference type="Proteomes" id="UP000481339"/>
    </source>
</evidence>
<evidence type="ECO:0000313" key="6">
    <source>
        <dbReference type="EMBL" id="KAB1633800.1"/>
    </source>
</evidence>
<evidence type="ECO:0000256" key="5">
    <source>
        <dbReference type="RuleBase" id="RU362118"/>
    </source>
</evidence>
<dbReference type="FunFam" id="3.40.640.10:FF:000009">
    <property type="entry name" value="Cystathionine gamma-synthase homolog"/>
    <property type="match status" value="1"/>
</dbReference>
<dbReference type="InterPro" id="IPR015422">
    <property type="entry name" value="PyrdxlP-dep_Trfase_small"/>
</dbReference>
<dbReference type="GO" id="GO:0003962">
    <property type="term" value="F:cystathionine gamma-synthase activity"/>
    <property type="evidence" value="ECO:0007669"/>
    <property type="project" value="UniProtKB-EC"/>
</dbReference>
<comment type="cofactor">
    <cofactor evidence="1 5">
        <name>pyridoxal 5'-phosphate</name>
        <dbReference type="ChEBI" id="CHEBI:597326"/>
    </cofactor>
</comment>
<dbReference type="Gene3D" id="3.40.640.10">
    <property type="entry name" value="Type I PLP-dependent aspartate aminotransferase-like (Major domain)"/>
    <property type="match status" value="1"/>
</dbReference>
<dbReference type="CDD" id="cd00614">
    <property type="entry name" value="CGS_like"/>
    <property type="match status" value="1"/>
</dbReference>
<dbReference type="GO" id="GO:0019343">
    <property type="term" value="P:cysteine biosynthetic process via cystathionine"/>
    <property type="evidence" value="ECO:0007669"/>
    <property type="project" value="TreeGrafter"/>
</dbReference>
<keyword evidence="6" id="KW-0808">Transferase</keyword>
<evidence type="ECO:0000256" key="3">
    <source>
        <dbReference type="ARBA" id="ARBA00022898"/>
    </source>
</evidence>
<dbReference type="RefSeq" id="WP_158035637.1">
    <property type="nucleotide sequence ID" value="NZ_BAAAZV010000013.1"/>
</dbReference>
<evidence type="ECO:0000256" key="4">
    <source>
        <dbReference type="PIRSR" id="PIRSR001434-2"/>
    </source>
</evidence>
<comment type="similarity">
    <text evidence="2 5">Belongs to the trans-sulfuration enzymes family.</text>
</comment>
<gene>
    <name evidence="6" type="ORF">F8O02_02480</name>
</gene>
<dbReference type="OrthoDB" id="9780685at2"/>
<dbReference type="GO" id="GO:0019346">
    <property type="term" value="P:transsulfuration"/>
    <property type="evidence" value="ECO:0007669"/>
    <property type="project" value="InterPro"/>
</dbReference>